<dbReference type="SUPFAM" id="SSF52833">
    <property type="entry name" value="Thioredoxin-like"/>
    <property type="match status" value="1"/>
</dbReference>
<dbReference type="PANTHER" id="PTHR12289:SF32">
    <property type="entry name" value="GST_C_6 DOMAIN-CONTAINING PROTEIN"/>
    <property type="match status" value="1"/>
</dbReference>
<dbReference type="CDD" id="cd03080">
    <property type="entry name" value="GST_N_Metaxin_like"/>
    <property type="match status" value="1"/>
</dbReference>
<dbReference type="SFLD" id="SFLDG01180">
    <property type="entry name" value="SUF1"/>
    <property type="match status" value="1"/>
</dbReference>
<sequence>MAVALLLLNLTVVVSAIFYIERAIKNALKPLPSDGALLKKDWKKDIVYLYQFPRPHYVPNASPFALKVETYLKSHKIPYEVIESYKLRSAHGLIPFIEFNGKHIADSRLILKHLSAHFNEIELTKSPDNALEETFIARFVDDTVLMSANAERVQDKVFDAVGEMIKGVLPQVFKYPLGLAFRSFAKEKFIENGFGRHTIKEQSKLLNTDLEAINVFLESRGRHEARKLSIAECTIFGHLAPSYFLPRPLKIQKTINTQFPLIRDFMQSVMSDYYN</sequence>
<comment type="similarity">
    <text evidence="1">Belongs to the FAX family.</text>
</comment>
<dbReference type="SFLD" id="SFLDG01200">
    <property type="entry name" value="SUF1.1"/>
    <property type="match status" value="1"/>
</dbReference>
<name>A0A7E4W6F9_PANRE</name>
<feature type="chain" id="PRO_5028940395" evidence="2">
    <location>
        <begin position="17"/>
        <end position="275"/>
    </location>
</feature>
<dbReference type="InterPro" id="IPR036249">
    <property type="entry name" value="Thioredoxin-like_sf"/>
</dbReference>
<dbReference type="Proteomes" id="UP000492821">
    <property type="component" value="Unassembled WGS sequence"/>
</dbReference>
<keyword evidence="4" id="KW-1185">Reference proteome</keyword>
<organism evidence="4 5">
    <name type="scientific">Panagrellus redivivus</name>
    <name type="common">Microworm</name>
    <dbReference type="NCBI Taxonomy" id="6233"/>
    <lineage>
        <taxon>Eukaryota</taxon>
        <taxon>Metazoa</taxon>
        <taxon>Ecdysozoa</taxon>
        <taxon>Nematoda</taxon>
        <taxon>Chromadorea</taxon>
        <taxon>Rhabditida</taxon>
        <taxon>Tylenchina</taxon>
        <taxon>Panagrolaimomorpha</taxon>
        <taxon>Panagrolaimoidea</taxon>
        <taxon>Panagrolaimidae</taxon>
        <taxon>Panagrellus</taxon>
    </lineage>
</organism>
<dbReference type="GO" id="GO:0005737">
    <property type="term" value="C:cytoplasm"/>
    <property type="evidence" value="ECO:0007669"/>
    <property type="project" value="TreeGrafter"/>
</dbReference>
<evidence type="ECO:0000256" key="2">
    <source>
        <dbReference type="SAM" id="SignalP"/>
    </source>
</evidence>
<evidence type="ECO:0000259" key="3">
    <source>
        <dbReference type="Pfam" id="PF17172"/>
    </source>
</evidence>
<dbReference type="Gene3D" id="3.40.30.10">
    <property type="entry name" value="Glutaredoxin"/>
    <property type="match status" value="1"/>
</dbReference>
<feature type="signal peptide" evidence="2">
    <location>
        <begin position="1"/>
        <end position="16"/>
    </location>
</feature>
<dbReference type="InterPro" id="IPR012336">
    <property type="entry name" value="Thioredoxin-like_fold"/>
</dbReference>
<dbReference type="Pfam" id="PF17172">
    <property type="entry name" value="GST_N_4"/>
    <property type="match status" value="1"/>
</dbReference>
<evidence type="ECO:0000256" key="1">
    <source>
        <dbReference type="ARBA" id="ARBA00006475"/>
    </source>
</evidence>
<reference evidence="4" key="1">
    <citation type="journal article" date="2013" name="Genetics">
        <title>The draft genome and transcriptome of Panagrellus redivivus are shaped by the harsh demands of a free-living lifestyle.</title>
        <authorList>
            <person name="Srinivasan J."/>
            <person name="Dillman A.R."/>
            <person name="Macchietto M.G."/>
            <person name="Heikkinen L."/>
            <person name="Lakso M."/>
            <person name="Fracchia K.M."/>
            <person name="Antoshechkin I."/>
            <person name="Mortazavi A."/>
            <person name="Wong G."/>
            <person name="Sternberg P.W."/>
        </authorList>
    </citation>
    <scope>NUCLEOTIDE SEQUENCE [LARGE SCALE GENOMIC DNA]</scope>
    <source>
        <strain evidence="4">MT8872</strain>
    </source>
</reference>
<feature type="domain" description="Thioredoxin-like fold" evidence="3">
    <location>
        <begin position="63"/>
        <end position="152"/>
    </location>
</feature>
<dbReference type="InterPro" id="IPR026928">
    <property type="entry name" value="FAX/IsoI-like"/>
</dbReference>
<protein>
    <submittedName>
        <fullName evidence="5">Thioredoxin-like_fold domain-containing protein</fullName>
    </submittedName>
</protein>
<evidence type="ECO:0000313" key="5">
    <source>
        <dbReference type="WBParaSite" id="Pan_g7461.t1"/>
    </source>
</evidence>
<dbReference type="WBParaSite" id="Pan_g7461.t1">
    <property type="protein sequence ID" value="Pan_g7461.t1"/>
    <property type="gene ID" value="Pan_g7461"/>
</dbReference>
<dbReference type="InterPro" id="IPR050931">
    <property type="entry name" value="Mito_Protein_Transport_Metaxin"/>
</dbReference>
<accession>A0A7E4W6F9</accession>
<keyword evidence="2" id="KW-0732">Signal</keyword>
<dbReference type="InterPro" id="IPR040079">
    <property type="entry name" value="Glutathione_S-Trfase"/>
</dbReference>
<reference evidence="5" key="2">
    <citation type="submission" date="2020-10" db="UniProtKB">
        <authorList>
            <consortium name="WormBaseParasite"/>
        </authorList>
    </citation>
    <scope>IDENTIFICATION</scope>
</reference>
<dbReference type="PANTHER" id="PTHR12289">
    <property type="entry name" value="METAXIN RELATED"/>
    <property type="match status" value="1"/>
</dbReference>
<dbReference type="AlphaFoldDB" id="A0A7E4W6F9"/>
<dbReference type="SFLD" id="SFLDS00019">
    <property type="entry name" value="Glutathione_Transferase_(cytos"/>
    <property type="match status" value="1"/>
</dbReference>
<evidence type="ECO:0000313" key="4">
    <source>
        <dbReference type="Proteomes" id="UP000492821"/>
    </source>
</evidence>
<proteinExistence type="inferred from homology"/>